<dbReference type="EMBL" id="JRFU01000016">
    <property type="protein sequence ID" value="PWE87767.1"/>
    <property type="molecule type" value="Genomic_DNA"/>
</dbReference>
<feature type="modified residue" description="4-aspartylphosphate" evidence="10">
    <location>
        <position position="863"/>
    </location>
</feature>
<dbReference type="SMART" id="SM00086">
    <property type="entry name" value="PAC"/>
    <property type="match status" value="2"/>
</dbReference>
<dbReference type="Gene3D" id="3.30.565.10">
    <property type="entry name" value="Histidine kinase-like ATPase, C-terminal domain"/>
    <property type="match status" value="1"/>
</dbReference>
<dbReference type="SMART" id="SM00387">
    <property type="entry name" value="HATPase_c"/>
    <property type="match status" value="1"/>
</dbReference>
<dbReference type="InterPro" id="IPR035965">
    <property type="entry name" value="PAS-like_dom_sf"/>
</dbReference>
<dbReference type="FunFam" id="3.30.565.10:FF:000006">
    <property type="entry name" value="Sensor histidine kinase WalK"/>
    <property type="match status" value="1"/>
</dbReference>
<evidence type="ECO:0000256" key="5">
    <source>
        <dbReference type="ARBA" id="ARBA00022553"/>
    </source>
</evidence>
<dbReference type="Pfam" id="PF00512">
    <property type="entry name" value="HisKA"/>
    <property type="match status" value="1"/>
</dbReference>
<evidence type="ECO:0000256" key="9">
    <source>
        <dbReference type="ARBA" id="ARBA00024867"/>
    </source>
</evidence>
<evidence type="ECO:0000313" key="15">
    <source>
        <dbReference type="EMBL" id="PWE87767.1"/>
    </source>
</evidence>
<feature type="domain" description="Histidine kinase" evidence="11">
    <location>
        <begin position="570"/>
        <end position="794"/>
    </location>
</feature>
<dbReference type="GO" id="GO:0016020">
    <property type="term" value="C:membrane"/>
    <property type="evidence" value="ECO:0007669"/>
    <property type="project" value="UniProtKB-SubCell"/>
</dbReference>
<evidence type="ECO:0000313" key="16">
    <source>
        <dbReference type="Proteomes" id="UP000245288"/>
    </source>
</evidence>
<reference evidence="15 16" key="1">
    <citation type="submission" date="2014-09" db="EMBL/GenBank/DDBJ databases">
        <title>Butyrate-producing bacteria isolated from human gut.</title>
        <authorList>
            <person name="Zhang Q."/>
            <person name="Zhao L."/>
        </authorList>
    </citation>
    <scope>NUCLEOTIDE SEQUENCE [LARGE SCALE GENOMIC DNA]</scope>
    <source>
        <strain evidence="15 16">21</strain>
    </source>
</reference>
<dbReference type="RefSeq" id="WP_109214629.1">
    <property type="nucleotide sequence ID" value="NZ_CABMEW010000001.1"/>
</dbReference>
<evidence type="ECO:0000256" key="8">
    <source>
        <dbReference type="ARBA" id="ARBA00023012"/>
    </source>
</evidence>
<dbReference type="NCBIfam" id="TIGR00229">
    <property type="entry name" value="sensory_box"/>
    <property type="match status" value="1"/>
</dbReference>
<evidence type="ECO:0000259" key="11">
    <source>
        <dbReference type="PROSITE" id="PS50109"/>
    </source>
</evidence>
<dbReference type="GO" id="GO:0000155">
    <property type="term" value="F:phosphorelay sensor kinase activity"/>
    <property type="evidence" value="ECO:0007669"/>
    <property type="project" value="InterPro"/>
</dbReference>
<dbReference type="PROSITE" id="PS50112">
    <property type="entry name" value="PAS"/>
    <property type="match status" value="1"/>
</dbReference>
<dbReference type="Pfam" id="PF00072">
    <property type="entry name" value="Response_reg"/>
    <property type="match status" value="2"/>
</dbReference>
<comment type="catalytic activity">
    <reaction evidence="1">
        <text>ATP + protein L-histidine = ADP + protein N-phospho-L-histidine.</text>
        <dbReference type="EC" id="2.7.13.3"/>
    </reaction>
</comment>
<keyword evidence="7 15" id="KW-0418">Kinase</keyword>
<evidence type="ECO:0000256" key="6">
    <source>
        <dbReference type="ARBA" id="ARBA00022679"/>
    </source>
</evidence>
<feature type="modified residue" description="4-aspartylphosphate" evidence="10">
    <location>
        <position position="1005"/>
    </location>
</feature>
<dbReference type="SMART" id="SM00448">
    <property type="entry name" value="REC"/>
    <property type="match status" value="2"/>
</dbReference>
<dbReference type="Gene3D" id="3.30.450.20">
    <property type="entry name" value="PAS domain"/>
    <property type="match status" value="1"/>
</dbReference>
<dbReference type="SUPFAM" id="SSF52172">
    <property type="entry name" value="CheY-like"/>
    <property type="match status" value="2"/>
</dbReference>
<dbReference type="Pfam" id="PF13426">
    <property type="entry name" value="PAS_9"/>
    <property type="match status" value="1"/>
</dbReference>
<dbReference type="EC" id="2.7.13.3" evidence="3"/>
<organism evidence="15 16">
    <name type="scientific">Eubacterium ramulus</name>
    <dbReference type="NCBI Taxonomy" id="39490"/>
    <lineage>
        <taxon>Bacteria</taxon>
        <taxon>Bacillati</taxon>
        <taxon>Bacillota</taxon>
        <taxon>Clostridia</taxon>
        <taxon>Eubacteriales</taxon>
        <taxon>Eubacteriaceae</taxon>
        <taxon>Eubacterium</taxon>
    </lineage>
</organism>
<evidence type="ECO:0000256" key="10">
    <source>
        <dbReference type="PROSITE-ProRule" id="PRU00169"/>
    </source>
</evidence>
<comment type="caution">
    <text evidence="15">The sequence shown here is derived from an EMBL/GenBank/DDBJ whole genome shotgun (WGS) entry which is preliminary data.</text>
</comment>
<dbReference type="AlphaFoldDB" id="A0A2V1JSD3"/>
<dbReference type="PROSITE" id="PS50109">
    <property type="entry name" value="HIS_KIN"/>
    <property type="match status" value="1"/>
</dbReference>
<comment type="subcellular location">
    <subcellularLocation>
        <location evidence="2">Membrane</location>
    </subcellularLocation>
</comment>
<sequence>MFNKEKQSDNNIFLLNNTKLNENCQKIVQDAVSELNIVGFMTGYYDENLTITQVSSHMLKNLGYTFEEFQKKTSGSLRNLFYGENQTFLEYDRFQRLQGCGEGQMLMSDGTPVFVRMCKKDAIADDGKQVWVLSVQIDWMQQNLKLINNVIHSAMWRFDCDKSGNIKEVYWSHEFRTMLGYHDILDFPNKLESWADLLHPEDKEATLTLLEQAIQDKTDSVKYDCEYRLKMKDGSYQWFRANAETTRRLDGTVRLIVGTFINIDKRKQSEMKAQRNEAFHRAYTEGNICEYYVNLKDNSFESLKVEDSLLEIFEKSHTWDELIQAYLDNYVVDEDKEAVSHFYNRNFIVEKLSEGSKEITLECRIRIKGEERLVRNVLMRGEKNDGSRYAMIFVRDITEARKEMENILELTRKNDAMDLLLQGTMRLVNRFAMCNLEDDTYKFYSLHGKKPPYDAYGTYHDLIRRIASRYKVVAKDETIDKVISADHIRGMIRSMDDIYKLEYCTEDEKNFKSMAFIPLSWKDGVLEKVLLISQDTTQEKLAEIESRIALKEAYEAANKANRSKTEFLSNMSHDIRTPMNAIVGMTAIAGANIDHPDRVIDCLGKITKSSRHLLGLINEVLDMSRIENGKIELTEEDFNLDELVDNLIAMTRSEIEAHHHNFEVQLNKIEHEYVRGDSLRVQQIFTNIMSNAIKYTPDGGKILFSITEKPTTSLDIGCYEFVIQDNGMGMSEEFQKVMFDPFTREDDKRISEIQGTGLGMAITRNIVNMMNGNIKVESKLGKGSRFTVTIFLRLRDEKSETIDELVNLPVLVVDDDKICCEGTVATLNEIGIDGEWVLSGKEAVERAVKRHENGNDYFVYIIDWQMPGMDGIETTRQIRQKIGPDVSVIVLTSYDYTKIEEEAKAAGVDEFISKPLFRSRLTAALQKIISGKPSQDARDYLKNIAASDYTGKKILLVEDNELNREVAAEIIGMTGAEIETAVNGKEAVDKVADHPNGYYDLVFMDVQMPIMNGYEAATAIRSLPKHKGELLPIVAMTANAFTEDVILAKSAGMNEHIAKPLDMEKLNRMLHEWM</sequence>
<dbReference type="SUPFAM" id="SSF47384">
    <property type="entry name" value="Homodimeric domain of signal transducing histidine kinase"/>
    <property type="match status" value="1"/>
</dbReference>
<dbReference type="SMART" id="SM00388">
    <property type="entry name" value="HisKA"/>
    <property type="match status" value="1"/>
</dbReference>
<dbReference type="PRINTS" id="PR00344">
    <property type="entry name" value="BCTRLSENSOR"/>
</dbReference>
<evidence type="ECO:0000256" key="2">
    <source>
        <dbReference type="ARBA" id="ARBA00004370"/>
    </source>
</evidence>
<dbReference type="PROSITE" id="PS50113">
    <property type="entry name" value="PAC"/>
    <property type="match status" value="1"/>
</dbReference>
<dbReference type="InterPro" id="IPR000014">
    <property type="entry name" value="PAS"/>
</dbReference>
<keyword evidence="8" id="KW-0902">Two-component regulatory system</keyword>
<dbReference type="InterPro" id="IPR001789">
    <property type="entry name" value="Sig_transdc_resp-reg_receiver"/>
</dbReference>
<feature type="domain" description="Response regulatory" evidence="12">
    <location>
        <begin position="953"/>
        <end position="1074"/>
    </location>
</feature>
<dbReference type="InterPro" id="IPR003594">
    <property type="entry name" value="HATPase_dom"/>
</dbReference>
<dbReference type="CDD" id="cd00130">
    <property type="entry name" value="PAS"/>
    <property type="match status" value="1"/>
</dbReference>
<dbReference type="SUPFAM" id="SSF55874">
    <property type="entry name" value="ATPase domain of HSP90 chaperone/DNA topoisomerase II/histidine kinase"/>
    <property type="match status" value="1"/>
</dbReference>
<evidence type="ECO:0000256" key="1">
    <source>
        <dbReference type="ARBA" id="ARBA00000085"/>
    </source>
</evidence>
<dbReference type="InterPro" id="IPR036890">
    <property type="entry name" value="HATPase_C_sf"/>
</dbReference>
<gene>
    <name evidence="15" type="ORF">LG34_01985</name>
</gene>
<dbReference type="CDD" id="cd17546">
    <property type="entry name" value="REC_hyHK_CKI1_RcsC-like"/>
    <property type="match status" value="2"/>
</dbReference>
<feature type="domain" description="PAC" evidence="14">
    <location>
        <begin position="223"/>
        <end position="275"/>
    </location>
</feature>
<dbReference type="InterPro" id="IPR036097">
    <property type="entry name" value="HisK_dim/P_sf"/>
</dbReference>
<dbReference type="PANTHER" id="PTHR45339:SF1">
    <property type="entry name" value="HYBRID SIGNAL TRANSDUCTION HISTIDINE KINASE J"/>
    <property type="match status" value="1"/>
</dbReference>
<dbReference type="InterPro" id="IPR005467">
    <property type="entry name" value="His_kinase_dom"/>
</dbReference>
<accession>A0A2V1JSD3</accession>
<name>A0A2V1JSD3_EUBRA</name>
<feature type="domain" description="PAS" evidence="13">
    <location>
        <begin position="161"/>
        <end position="217"/>
    </location>
</feature>
<evidence type="ECO:0000256" key="3">
    <source>
        <dbReference type="ARBA" id="ARBA00012438"/>
    </source>
</evidence>
<evidence type="ECO:0000259" key="13">
    <source>
        <dbReference type="PROSITE" id="PS50112"/>
    </source>
</evidence>
<dbReference type="InterPro" id="IPR001610">
    <property type="entry name" value="PAC"/>
</dbReference>
<dbReference type="Gene3D" id="3.40.50.2300">
    <property type="match status" value="2"/>
</dbReference>
<dbReference type="PANTHER" id="PTHR45339">
    <property type="entry name" value="HYBRID SIGNAL TRANSDUCTION HISTIDINE KINASE J"/>
    <property type="match status" value="1"/>
</dbReference>
<feature type="domain" description="Response regulatory" evidence="12">
    <location>
        <begin position="809"/>
        <end position="929"/>
    </location>
</feature>
<proteinExistence type="predicted"/>
<dbReference type="InterPro" id="IPR004358">
    <property type="entry name" value="Sig_transdc_His_kin-like_C"/>
</dbReference>
<dbReference type="Pfam" id="PF08447">
    <property type="entry name" value="PAS_3"/>
    <property type="match status" value="1"/>
</dbReference>
<comment type="function">
    <text evidence="9">May play the central regulatory role in sporulation. It may be an element of the effector pathway responsible for the activation of sporulation genes in response to nutritional stress. Spo0A may act in concert with spo0H (a sigma factor) to control the expression of some genes that are critical to the sporulation process.</text>
</comment>
<dbReference type="Pfam" id="PF02518">
    <property type="entry name" value="HATPase_c"/>
    <property type="match status" value="1"/>
</dbReference>
<dbReference type="Proteomes" id="UP000245288">
    <property type="component" value="Unassembled WGS sequence"/>
</dbReference>
<keyword evidence="16" id="KW-1185">Reference proteome</keyword>
<protein>
    <recommendedName>
        <fullName evidence="4">Stage 0 sporulation protein A homolog</fullName>
        <ecNumber evidence="3">2.7.13.3</ecNumber>
    </recommendedName>
</protein>
<dbReference type="SUPFAM" id="SSF55785">
    <property type="entry name" value="PYP-like sensor domain (PAS domain)"/>
    <property type="match status" value="1"/>
</dbReference>
<dbReference type="InterPro" id="IPR011006">
    <property type="entry name" value="CheY-like_superfamily"/>
</dbReference>
<dbReference type="InterPro" id="IPR003661">
    <property type="entry name" value="HisK_dim/P_dom"/>
</dbReference>
<keyword evidence="6" id="KW-0808">Transferase</keyword>
<evidence type="ECO:0000256" key="7">
    <source>
        <dbReference type="ARBA" id="ARBA00022777"/>
    </source>
</evidence>
<dbReference type="CDD" id="cd00082">
    <property type="entry name" value="HisKA"/>
    <property type="match status" value="1"/>
</dbReference>
<dbReference type="PROSITE" id="PS50110">
    <property type="entry name" value="RESPONSE_REGULATORY"/>
    <property type="match status" value="2"/>
</dbReference>
<dbReference type="Gene3D" id="1.10.287.130">
    <property type="match status" value="1"/>
</dbReference>
<keyword evidence="5 10" id="KW-0597">Phosphoprotein</keyword>
<evidence type="ECO:0000256" key="4">
    <source>
        <dbReference type="ARBA" id="ARBA00018672"/>
    </source>
</evidence>
<evidence type="ECO:0000259" key="12">
    <source>
        <dbReference type="PROSITE" id="PS50110"/>
    </source>
</evidence>
<dbReference type="InterPro" id="IPR013655">
    <property type="entry name" value="PAS_fold_3"/>
</dbReference>
<dbReference type="OrthoDB" id="9804263at2"/>
<evidence type="ECO:0000259" key="14">
    <source>
        <dbReference type="PROSITE" id="PS50113"/>
    </source>
</evidence>
<dbReference type="InterPro" id="IPR000700">
    <property type="entry name" value="PAS-assoc_C"/>
</dbReference>